<accession>A0A956SBQ2</accession>
<comment type="caution">
    <text evidence="3">The sequence shown here is derived from an EMBL/GenBank/DDBJ whole genome shotgun (WGS) entry which is preliminary data.</text>
</comment>
<evidence type="ECO:0000313" key="4">
    <source>
        <dbReference type="Proteomes" id="UP000739538"/>
    </source>
</evidence>
<feature type="compositionally biased region" description="Polar residues" evidence="1">
    <location>
        <begin position="75"/>
        <end position="92"/>
    </location>
</feature>
<evidence type="ECO:0000256" key="1">
    <source>
        <dbReference type="SAM" id="MobiDB-lite"/>
    </source>
</evidence>
<evidence type="ECO:0000313" key="3">
    <source>
        <dbReference type="EMBL" id="MCA9754596.1"/>
    </source>
</evidence>
<reference evidence="3" key="2">
    <citation type="journal article" date="2021" name="Microbiome">
        <title>Successional dynamics and alternative stable states in a saline activated sludge microbial community over 9 years.</title>
        <authorList>
            <person name="Wang Y."/>
            <person name="Ye J."/>
            <person name="Ju F."/>
            <person name="Liu L."/>
            <person name="Boyd J.A."/>
            <person name="Deng Y."/>
            <person name="Parks D.H."/>
            <person name="Jiang X."/>
            <person name="Yin X."/>
            <person name="Woodcroft B.J."/>
            <person name="Tyson G.W."/>
            <person name="Hugenholtz P."/>
            <person name="Polz M.F."/>
            <person name="Zhang T."/>
        </authorList>
    </citation>
    <scope>NUCLEOTIDE SEQUENCE</scope>
    <source>
        <strain evidence="3">HKST-UBA02</strain>
    </source>
</reference>
<gene>
    <name evidence="3" type="ORF">KDA27_02250</name>
</gene>
<dbReference type="InterPro" id="IPR016181">
    <property type="entry name" value="Acyl_CoA_acyltransferase"/>
</dbReference>
<dbReference type="AlphaFoldDB" id="A0A956SBQ2"/>
<name>A0A956SBQ2_UNCEI</name>
<evidence type="ECO:0000259" key="2">
    <source>
        <dbReference type="PROSITE" id="PS51186"/>
    </source>
</evidence>
<dbReference type="InterPro" id="IPR000182">
    <property type="entry name" value="GNAT_dom"/>
</dbReference>
<feature type="region of interest" description="Disordered" evidence="1">
    <location>
        <begin position="25"/>
        <end position="92"/>
    </location>
</feature>
<dbReference type="GO" id="GO:0016747">
    <property type="term" value="F:acyltransferase activity, transferring groups other than amino-acyl groups"/>
    <property type="evidence" value="ECO:0007669"/>
    <property type="project" value="InterPro"/>
</dbReference>
<dbReference type="Proteomes" id="UP000739538">
    <property type="component" value="Unassembled WGS sequence"/>
</dbReference>
<feature type="domain" description="N-acetyltransferase" evidence="2">
    <location>
        <begin position="94"/>
        <end position="236"/>
    </location>
</feature>
<dbReference type="Pfam" id="PF00583">
    <property type="entry name" value="Acetyltransf_1"/>
    <property type="match status" value="1"/>
</dbReference>
<dbReference type="SUPFAM" id="SSF55729">
    <property type="entry name" value="Acyl-CoA N-acyltransferases (Nat)"/>
    <property type="match status" value="1"/>
</dbReference>
<dbReference type="CDD" id="cd04301">
    <property type="entry name" value="NAT_SF"/>
    <property type="match status" value="1"/>
</dbReference>
<dbReference type="Gene3D" id="3.40.630.30">
    <property type="match status" value="1"/>
</dbReference>
<dbReference type="PROSITE" id="PS51186">
    <property type="entry name" value="GNAT"/>
    <property type="match status" value="1"/>
</dbReference>
<sequence length="236" mass="25982">MRAENRIAGRFYGQIGYKEDLTRSFGKRLIPDGPPTAPESRGASGRTDRVSDASDASDPPYASVVSDASVESDTPVASTNATSGHETPSRDSVVQLKEISESNVRVVTSLAVAPGQDLFVADNATSLAEALFSDHAWYRAVYADETPVGFCMVYQDLEKPIYYLWRFMIDARYQRLGFGRKAMEQLIERGRSLSGVSEMLLSIVEGDGSPRRFYESLGFASTDTYEEGELVMKLAF</sequence>
<dbReference type="EMBL" id="JAGQHS010000006">
    <property type="protein sequence ID" value="MCA9754596.1"/>
    <property type="molecule type" value="Genomic_DNA"/>
</dbReference>
<organism evidence="3 4">
    <name type="scientific">Eiseniibacteriota bacterium</name>
    <dbReference type="NCBI Taxonomy" id="2212470"/>
    <lineage>
        <taxon>Bacteria</taxon>
        <taxon>Candidatus Eiseniibacteriota</taxon>
    </lineage>
</organism>
<reference evidence="3" key="1">
    <citation type="submission" date="2020-04" db="EMBL/GenBank/DDBJ databases">
        <authorList>
            <person name="Zhang T."/>
        </authorList>
    </citation>
    <scope>NUCLEOTIDE SEQUENCE</scope>
    <source>
        <strain evidence="3">HKST-UBA02</strain>
    </source>
</reference>
<proteinExistence type="predicted"/>
<feature type="compositionally biased region" description="Low complexity" evidence="1">
    <location>
        <begin position="62"/>
        <end position="73"/>
    </location>
</feature>
<protein>
    <submittedName>
        <fullName evidence="3">GNAT family N-acetyltransferase</fullName>
    </submittedName>
</protein>